<comment type="caution">
    <text evidence="1">The sequence shown here is derived from an EMBL/GenBank/DDBJ whole genome shotgun (WGS) entry which is preliminary data.</text>
</comment>
<proteinExistence type="predicted"/>
<organism evidence="1 2">
    <name type="scientific">Elysia marginata</name>
    <dbReference type="NCBI Taxonomy" id="1093978"/>
    <lineage>
        <taxon>Eukaryota</taxon>
        <taxon>Metazoa</taxon>
        <taxon>Spiralia</taxon>
        <taxon>Lophotrochozoa</taxon>
        <taxon>Mollusca</taxon>
        <taxon>Gastropoda</taxon>
        <taxon>Heterobranchia</taxon>
        <taxon>Euthyneura</taxon>
        <taxon>Panpulmonata</taxon>
        <taxon>Sacoglossa</taxon>
        <taxon>Placobranchoidea</taxon>
        <taxon>Plakobranchidae</taxon>
        <taxon>Elysia</taxon>
    </lineage>
</organism>
<protein>
    <recommendedName>
        <fullName evidence="3">RNase H type-1 domain-containing protein</fullName>
    </recommendedName>
</protein>
<evidence type="ECO:0000313" key="1">
    <source>
        <dbReference type="EMBL" id="GFR80806.1"/>
    </source>
</evidence>
<dbReference type="EMBL" id="BMAT01008239">
    <property type="protein sequence ID" value="GFR80806.1"/>
    <property type="molecule type" value="Genomic_DNA"/>
</dbReference>
<accession>A0AAV4G6J7</accession>
<evidence type="ECO:0008006" key="3">
    <source>
        <dbReference type="Google" id="ProtNLM"/>
    </source>
</evidence>
<evidence type="ECO:0000313" key="2">
    <source>
        <dbReference type="Proteomes" id="UP000762676"/>
    </source>
</evidence>
<name>A0AAV4G6J7_9GAST</name>
<reference evidence="1 2" key="1">
    <citation type="journal article" date="2021" name="Elife">
        <title>Chloroplast acquisition without the gene transfer in kleptoplastic sea slugs, Plakobranchus ocellatus.</title>
        <authorList>
            <person name="Maeda T."/>
            <person name="Takahashi S."/>
            <person name="Yoshida T."/>
            <person name="Shimamura S."/>
            <person name="Takaki Y."/>
            <person name="Nagai Y."/>
            <person name="Toyoda A."/>
            <person name="Suzuki Y."/>
            <person name="Arimoto A."/>
            <person name="Ishii H."/>
            <person name="Satoh N."/>
            <person name="Nishiyama T."/>
            <person name="Hasebe M."/>
            <person name="Maruyama T."/>
            <person name="Minagawa J."/>
            <person name="Obokata J."/>
            <person name="Shigenobu S."/>
        </authorList>
    </citation>
    <scope>NUCLEOTIDE SEQUENCE [LARGE SCALE GENOMIC DNA]</scope>
</reference>
<dbReference type="Proteomes" id="UP000762676">
    <property type="component" value="Unassembled WGS sequence"/>
</dbReference>
<sequence length="100" mass="11490">MHTLPNIVKEVDNIGRKAQLSEQEIMDFTNKHLDKKYPIKEWMRIYTDGSATDAVRIGSCGVHASLPDGNSLARPFACEMRCTNYKAKNRSHQRSRKRVQ</sequence>
<keyword evidence="2" id="KW-1185">Reference proteome</keyword>
<dbReference type="AlphaFoldDB" id="A0AAV4G6J7"/>
<gene>
    <name evidence="1" type="ORF">ElyMa_004054000</name>
</gene>